<name>A0A6Q2Z1F2_ESOLU</name>
<dbReference type="OMA" id="HIGPCFQ"/>
<reference evidence="4" key="4">
    <citation type="submission" date="2025-09" db="UniProtKB">
        <authorList>
            <consortium name="Ensembl"/>
        </authorList>
    </citation>
    <scope>IDENTIFICATION</scope>
</reference>
<dbReference type="Pfam" id="PF00583">
    <property type="entry name" value="Acetyltransf_1"/>
    <property type="match status" value="1"/>
</dbReference>
<sequence length="233" mass="26101">INEVFEFIIKHRLCLNSESVLALFREGILEHINPSFYRAVSDPLHVGISLLLSLAGCLLGGLTAPWALLLPGAWVGLIYYCCWELYAAFVRERLRTDMQDIPGCYLTSPNNCFWVAEAEVNGRVEILGMGAIVAKKVEGGREGEMCGELFRMIVSPRCRRMGLGSRITQTIVDFCKERGFSKVVLETSSTQVSAVALYKKMGFIPVLSHTKTYSPEWMTLLSRVTILKMEKVI</sequence>
<reference evidence="5" key="1">
    <citation type="journal article" date="2014" name="PLoS ONE">
        <title>The genome and linkage map of the northern pike (Esox lucius): conserved synteny revealed between the salmonid sister group and the Neoteleostei.</title>
        <authorList>
            <person name="Rondeau E.B."/>
            <person name="Minkley D.R."/>
            <person name="Leong J.S."/>
            <person name="Messmer A.M."/>
            <person name="Jantzen J.R."/>
            <person name="von Schalburg K.R."/>
            <person name="Lemon C."/>
            <person name="Bird N.H."/>
            <person name="Koop B.F."/>
        </authorList>
    </citation>
    <scope>NUCLEOTIDE SEQUENCE</scope>
</reference>
<dbReference type="InterPro" id="IPR050769">
    <property type="entry name" value="NAT_camello-type"/>
</dbReference>
<dbReference type="GO" id="GO:0008080">
    <property type="term" value="F:N-acetyltransferase activity"/>
    <property type="evidence" value="ECO:0007669"/>
    <property type="project" value="InterPro"/>
</dbReference>
<dbReference type="PANTHER" id="PTHR13947:SF58">
    <property type="entry name" value="8B (PUTATIVE,_PSEUDO-RELATED"/>
    <property type="match status" value="1"/>
</dbReference>
<evidence type="ECO:0000256" key="2">
    <source>
        <dbReference type="SAM" id="Phobius"/>
    </source>
</evidence>
<dbReference type="Bgee" id="ENSELUG00000030313">
    <property type="expression patterns" value="Expressed in mesonephros and 15 other cell types or tissues"/>
</dbReference>
<dbReference type="InParanoid" id="A0A6Q2Z1F2"/>
<dbReference type="GeneTree" id="ENSGT00950000182932"/>
<keyword evidence="1" id="KW-0808">Transferase</keyword>
<dbReference type="InterPro" id="IPR000182">
    <property type="entry name" value="GNAT_dom"/>
</dbReference>
<proteinExistence type="predicted"/>
<feature type="transmembrane region" description="Helical" evidence="2">
    <location>
        <begin position="68"/>
        <end position="89"/>
    </location>
</feature>
<keyword evidence="2" id="KW-0472">Membrane</keyword>
<evidence type="ECO:0000313" key="4">
    <source>
        <dbReference type="Ensembl" id="ENSELUP00000071572.2"/>
    </source>
</evidence>
<keyword evidence="2" id="KW-1133">Transmembrane helix</keyword>
<evidence type="ECO:0000313" key="5">
    <source>
        <dbReference type="Proteomes" id="UP000265140"/>
    </source>
</evidence>
<feature type="transmembrane region" description="Helical" evidence="2">
    <location>
        <begin position="44"/>
        <end position="62"/>
    </location>
</feature>
<reference evidence="4" key="2">
    <citation type="submission" date="2020-02" db="EMBL/GenBank/DDBJ databases">
        <title>Esox lucius (northern pike) genome, fEsoLuc1, primary haplotype.</title>
        <authorList>
            <person name="Myers G."/>
            <person name="Karagic N."/>
            <person name="Meyer A."/>
            <person name="Pippel M."/>
            <person name="Reichard M."/>
            <person name="Winkler S."/>
            <person name="Tracey A."/>
            <person name="Sims Y."/>
            <person name="Howe K."/>
            <person name="Rhie A."/>
            <person name="Formenti G."/>
            <person name="Durbin R."/>
            <person name="Fedrigo O."/>
            <person name="Jarvis E.D."/>
        </authorList>
    </citation>
    <scope>NUCLEOTIDE SEQUENCE [LARGE SCALE GENOMIC DNA]</scope>
</reference>
<dbReference type="Proteomes" id="UP000265140">
    <property type="component" value="Chromosome 17"/>
</dbReference>
<dbReference type="PANTHER" id="PTHR13947">
    <property type="entry name" value="GNAT FAMILY N-ACETYLTRANSFERASE"/>
    <property type="match status" value="1"/>
</dbReference>
<evidence type="ECO:0000259" key="3">
    <source>
        <dbReference type="PROSITE" id="PS51186"/>
    </source>
</evidence>
<feature type="domain" description="N-acetyltransferase" evidence="3">
    <location>
        <begin position="67"/>
        <end position="221"/>
    </location>
</feature>
<dbReference type="PROSITE" id="PS51186">
    <property type="entry name" value="GNAT"/>
    <property type="match status" value="1"/>
</dbReference>
<evidence type="ECO:0000256" key="1">
    <source>
        <dbReference type="ARBA" id="ARBA00022679"/>
    </source>
</evidence>
<dbReference type="Gene3D" id="3.40.630.30">
    <property type="match status" value="1"/>
</dbReference>
<dbReference type="CDD" id="cd04301">
    <property type="entry name" value="NAT_SF"/>
    <property type="match status" value="1"/>
</dbReference>
<accession>A0A6Q2Z1F2</accession>
<dbReference type="AlphaFoldDB" id="A0A6Q2Z1F2"/>
<reference evidence="4" key="3">
    <citation type="submission" date="2025-08" db="UniProtKB">
        <authorList>
            <consortium name="Ensembl"/>
        </authorList>
    </citation>
    <scope>IDENTIFICATION</scope>
</reference>
<dbReference type="SUPFAM" id="SSF55729">
    <property type="entry name" value="Acyl-CoA N-acyltransferases (Nat)"/>
    <property type="match status" value="1"/>
</dbReference>
<protein>
    <recommendedName>
        <fullName evidence="3">N-acetyltransferase domain-containing protein</fullName>
    </recommendedName>
</protein>
<dbReference type="FunCoup" id="A0A6Q2Z1F2">
    <property type="interactions" value="28"/>
</dbReference>
<keyword evidence="2" id="KW-0812">Transmembrane</keyword>
<dbReference type="InterPro" id="IPR016181">
    <property type="entry name" value="Acyl_CoA_acyltransferase"/>
</dbReference>
<organism evidence="4 5">
    <name type="scientific">Esox lucius</name>
    <name type="common">Northern pike</name>
    <dbReference type="NCBI Taxonomy" id="8010"/>
    <lineage>
        <taxon>Eukaryota</taxon>
        <taxon>Metazoa</taxon>
        <taxon>Chordata</taxon>
        <taxon>Craniata</taxon>
        <taxon>Vertebrata</taxon>
        <taxon>Euteleostomi</taxon>
        <taxon>Actinopterygii</taxon>
        <taxon>Neopterygii</taxon>
        <taxon>Teleostei</taxon>
        <taxon>Protacanthopterygii</taxon>
        <taxon>Esociformes</taxon>
        <taxon>Esocidae</taxon>
        <taxon>Esox</taxon>
    </lineage>
</organism>
<keyword evidence="5" id="KW-1185">Reference proteome</keyword>
<dbReference type="Ensembl" id="ENSELUT00000087414.2">
    <property type="protein sequence ID" value="ENSELUP00000071572.2"/>
    <property type="gene ID" value="ENSELUG00000030313.2"/>
</dbReference>